<dbReference type="Proteomes" id="UP000322876">
    <property type="component" value="Unassembled WGS sequence"/>
</dbReference>
<evidence type="ECO:0000313" key="1">
    <source>
        <dbReference type="EMBL" id="KAA0259487.1"/>
    </source>
</evidence>
<dbReference type="EMBL" id="VFJB01000001">
    <property type="protein sequence ID" value="KAA0259487.1"/>
    <property type="molecule type" value="Genomic_DNA"/>
</dbReference>
<dbReference type="AlphaFoldDB" id="A0A5A8F5Z1"/>
<reference evidence="1 2" key="1">
    <citation type="submission" date="2019-06" db="EMBL/GenBank/DDBJ databases">
        <title>Genomic insights into carbon and energy metabolism of Deferribacter autotrophicus revealed new metabolic traits in the phylum Deferribacteres.</title>
        <authorList>
            <person name="Slobodkin A.I."/>
            <person name="Slobodkina G.B."/>
            <person name="Allioux M."/>
            <person name="Alain K."/>
            <person name="Jebbar M."/>
            <person name="Shadrin V."/>
            <person name="Kublanov I.V."/>
            <person name="Toshchakov S.V."/>
            <person name="Bonch-Osmolovskaya E.A."/>
        </authorList>
    </citation>
    <scope>NUCLEOTIDE SEQUENCE [LARGE SCALE GENOMIC DNA]</scope>
    <source>
        <strain evidence="1 2">SL50</strain>
    </source>
</reference>
<dbReference type="Gene3D" id="3.30.70.260">
    <property type="match status" value="1"/>
</dbReference>
<dbReference type="InterPro" id="IPR027471">
    <property type="entry name" value="YbeD-like_sf"/>
</dbReference>
<gene>
    <name evidence="1" type="ORF">FHQ18_01020</name>
</gene>
<organism evidence="1 2">
    <name type="scientific">Deferribacter autotrophicus</name>
    <dbReference type="NCBI Taxonomy" id="500465"/>
    <lineage>
        <taxon>Bacteria</taxon>
        <taxon>Pseudomonadati</taxon>
        <taxon>Deferribacterota</taxon>
        <taxon>Deferribacteres</taxon>
        <taxon>Deferribacterales</taxon>
        <taxon>Deferribacteraceae</taxon>
        <taxon>Deferribacter</taxon>
    </lineage>
</organism>
<protein>
    <submittedName>
        <fullName evidence="1">DUF493 domain-containing protein</fullName>
    </submittedName>
</protein>
<dbReference type="RefSeq" id="WP_149265307.1">
    <property type="nucleotide sequence ID" value="NZ_VFJB01000001.1"/>
</dbReference>
<comment type="caution">
    <text evidence="1">The sequence shown here is derived from an EMBL/GenBank/DDBJ whole genome shotgun (WGS) entry which is preliminary data.</text>
</comment>
<keyword evidence="2" id="KW-1185">Reference proteome</keyword>
<name>A0A5A8F5Z1_9BACT</name>
<accession>A0A5A8F5Z1</accession>
<proteinExistence type="predicted"/>
<dbReference type="Pfam" id="PF04359">
    <property type="entry name" value="DUF493"/>
    <property type="match status" value="1"/>
</dbReference>
<dbReference type="InterPro" id="IPR007454">
    <property type="entry name" value="UPF0250_YbeD-like"/>
</dbReference>
<evidence type="ECO:0000313" key="2">
    <source>
        <dbReference type="Proteomes" id="UP000322876"/>
    </source>
</evidence>
<sequence length="89" mass="10409">MKGIDKQKIKDLIDFPVIYTFKIIGVNSDSFILDVEGIFSQKEILSLKWEKSRLNKYISATVIVEISNEDELIAYYEKIKAIKEVKYFL</sequence>
<dbReference type="OrthoDB" id="9793424at2"/>
<dbReference type="SUPFAM" id="SSF117991">
    <property type="entry name" value="YbeD/HP0495-like"/>
    <property type="match status" value="1"/>
</dbReference>